<feature type="compositionally biased region" description="Pro residues" evidence="1">
    <location>
        <begin position="61"/>
        <end position="71"/>
    </location>
</feature>
<proteinExistence type="predicted"/>
<accession>A0A9N7YCK0</accession>
<dbReference type="EMBL" id="CADEAL010000891">
    <property type="protein sequence ID" value="CAB1426510.1"/>
    <property type="molecule type" value="Genomic_DNA"/>
</dbReference>
<evidence type="ECO:0000313" key="3">
    <source>
        <dbReference type="Proteomes" id="UP001153269"/>
    </source>
</evidence>
<evidence type="ECO:0000256" key="1">
    <source>
        <dbReference type="SAM" id="MobiDB-lite"/>
    </source>
</evidence>
<protein>
    <submittedName>
        <fullName evidence="2">Uncharacterized protein</fullName>
    </submittedName>
</protein>
<feature type="compositionally biased region" description="Polar residues" evidence="1">
    <location>
        <begin position="17"/>
        <end position="30"/>
    </location>
</feature>
<dbReference type="Proteomes" id="UP001153269">
    <property type="component" value="Unassembled WGS sequence"/>
</dbReference>
<reference evidence="2" key="1">
    <citation type="submission" date="2020-03" db="EMBL/GenBank/DDBJ databases">
        <authorList>
            <person name="Weist P."/>
        </authorList>
    </citation>
    <scope>NUCLEOTIDE SEQUENCE</scope>
</reference>
<evidence type="ECO:0000313" key="2">
    <source>
        <dbReference type="EMBL" id="CAB1426510.1"/>
    </source>
</evidence>
<keyword evidence="3" id="KW-1185">Reference proteome</keyword>
<name>A0A9N7YCK0_PLEPL</name>
<dbReference type="AlphaFoldDB" id="A0A9N7YCK0"/>
<feature type="region of interest" description="Disordered" evidence="1">
    <location>
        <begin position="1"/>
        <end position="30"/>
    </location>
</feature>
<comment type="caution">
    <text evidence="2">The sequence shown here is derived from an EMBL/GenBank/DDBJ whole genome shotgun (WGS) entry which is preliminary data.</text>
</comment>
<organism evidence="2 3">
    <name type="scientific">Pleuronectes platessa</name>
    <name type="common">European plaice</name>
    <dbReference type="NCBI Taxonomy" id="8262"/>
    <lineage>
        <taxon>Eukaryota</taxon>
        <taxon>Metazoa</taxon>
        <taxon>Chordata</taxon>
        <taxon>Craniata</taxon>
        <taxon>Vertebrata</taxon>
        <taxon>Euteleostomi</taxon>
        <taxon>Actinopterygii</taxon>
        <taxon>Neopterygii</taxon>
        <taxon>Teleostei</taxon>
        <taxon>Neoteleostei</taxon>
        <taxon>Acanthomorphata</taxon>
        <taxon>Carangaria</taxon>
        <taxon>Pleuronectiformes</taxon>
        <taxon>Pleuronectoidei</taxon>
        <taxon>Pleuronectidae</taxon>
        <taxon>Pleuronectes</taxon>
    </lineage>
</organism>
<feature type="region of interest" description="Disordered" evidence="1">
    <location>
        <begin position="49"/>
        <end position="135"/>
    </location>
</feature>
<gene>
    <name evidence="2" type="ORF">PLEPLA_LOCUS14446</name>
</gene>
<sequence length="135" mass="14723">MVVAHRDTDQSGMTGGARNTQHRPPQTSQKLAAVSFSVKLHFFLRPQGPKVYRRLPHTPGSTPPPPRPSSPSGPHNHYQRRPSSRFNPIYQHRKGKRNVDGEQDVIAAPLTGRQRPGDGDAAPSVSPVVGEQVGV</sequence>